<dbReference type="GO" id="GO:0003723">
    <property type="term" value="F:RNA binding"/>
    <property type="evidence" value="ECO:0007669"/>
    <property type="project" value="TreeGrafter"/>
</dbReference>
<keyword evidence="5" id="KW-0496">Mitochondrion</keyword>
<proteinExistence type="inferred from homology"/>
<evidence type="ECO:0000256" key="3">
    <source>
        <dbReference type="ARBA" id="ARBA00022946"/>
    </source>
</evidence>
<accession>A0A183BK72</accession>
<evidence type="ECO:0000313" key="10">
    <source>
        <dbReference type="Proteomes" id="UP000050741"/>
    </source>
</evidence>
<keyword evidence="3" id="KW-0809">Transit peptide</keyword>
<dbReference type="AlphaFoldDB" id="A0A183BK72"/>
<dbReference type="PANTHER" id="PTHR46685">
    <property type="entry name" value="28S RIBOSOMAL PROTEIN S15, MITOCHONDRIAL"/>
    <property type="match status" value="1"/>
</dbReference>
<dbReference type="GO" id="GO:0005763">
    <property type="term" value="C:mitochondrial small ribosomal subunit"/>
    <property type="evidence" value="ECO:0007669"/>
    <property type="project" value="TreeGrafter"/>
</dbReference>
<comment type="subcellular location">
    <subcellularLocation>
        <location evidence="1">Mitochondrion</location>
    </subcellularLocation>
</comment>
<reference evidence="11" key="3">
    <citation type="submission" date="2016-06" db="UniProtKB">
        <authorList>
            <consortium name="WormBaseParasite"/>
        </authorList>
    </citation>
    <scope>IDENTIFICATION</scope>
</reference>
<keyword evidence="10" id="KW-1185">Reference proteome</keyword>
<reference evidence="10" key="2">
    <citation type="submission" date="2014-05" db="EMBL/GenBank/DDBJ databases">
        <title>The genome and life-stage specific transcriptomes of Globodera pallida elucidate key aspects of plant parasitism by a cyst nematode.</title>
        <authorList>
            <person name="Cotton J.A."/>
            <person name="Lilley C.J."/>
            <person name="Jones L.M."/>
            <person name="Kikuchi T."/>
            <person name="Reid A.J."/>
            <person name="Thorpe P."/>
            <person name="Tsai I.J."/>
            <person name="Beasley H."/>
            <person name="Blok V."/>
            <person name="Cock P.J.A."/>
            <person name="Van den Akker S.E."/>
            <person name="Holroyd N."/>
            <person name="Hunt M."/>
            <person name="Mantelin S."/>
            <person name="Naghra H."/>
            <person name="Pain A."/>
            <person name="Palomares-Rius J.E."/>
            <person name="Zarowiecki M."/>
            <person name="Berriman M."/>
            <person name="Jones J.T."/>
            <person name="Urwin P.E."/>
        </authorList>
    </citation>
    <scope>NUCLEOTIDE SEQUENCE [LARGE SCALE GENOMIC DNA]</scope>
    <source>
        <strain evidence="10">Lindley</strain>
    </source>
</reference>
<evidence type="ECO:0000256" key="7">
    <source>
        <dbReference type="ARBA" id="ARBA00035249"/>
    </source>
</evidence>
<dbReference type="InterPro" id="IPR052137">
    <property type="entry name" value="uS15_ribosomal"/>
</dbReference>
<evidence type="ECO:0000256" key="2">
    <source>
        <dbReference type="ARBA" id="ARBA00008434"/>
    </source>
</evidence>
<evidence type="ECO:0000256" key="5">
    <source>
        <dbReference type="ARBA" id="ARBA00023128"/>
    </source>
</evidence>
<dbReference type="InterPro" id="IPR009068">
    <property type="entry name" value="uS15_NS1_RNA-bd_sf"/>
</dbReference>
<evidence type="ECO:0000256" key="4">
    <source>
        <dbReference type="ARBA" id="ARBA00022980"/>
    </source>
</evidence>
<sequence length="373" mass="44062">MLRSVIVNNMTQSGLQIPRALLHWSSPAWHGLHPFFNKHKKVTDPARQDTAYFEKEAEKLELNEYYIDALKALWEEKIGSERELIFKAQDSLIGNTSGFIILFLFIFIIFLFYLFDFGLPALDMAQPRLQYRGLKVLQNAPDDVQRVYSLEHGERSDLSAAWKKELMDRVRHDELDVHSLTSKIAWATATIRHWTALYEELMQRRAPQKPWYNTRKRPTWLSQRTYLLINYRRKMLRQLREQNEEEFERVLGVLNIAYHVEKPQDKIMTRKIWSEAQLRRRVDAVKERRLAELHAKFREGREKRMAQTDAELARLDEEEQQILTKLKALDVFEGKTVGGVVEGKYAPNLVGETAESCYNLNLFYKEQKRTEAM</sequence>
<dbReference type="Proteomes" id="UP000050741">
    <property type="component" value="Unassembled WGS sequence"/>
</dbReference>
<keyword evidence="4" id="KW-0689">Ribosomal protein</keyword>
<dbReference type="SUPFAM" id="SSF47060">
    <property type="entry name" value="S15/NS1 RNA-binding domain"/>
    <property type="match status" value="1"/>
</dbReference>
<feature type="transmembrane region" description="Helical" evidence="9">
    <location>
        <begin position="92"/>
        <end position="115"/>
    </location>
</feature>
<evidence type="ECO:0000313" key="11">
    <source>
        <dbReference type="WBParaSite" id="GPLIN_000100200"/>
    </source>
</evidence>
<keyword evidence="9" id="KW-1133">Transmembrane helix</keyword>
<name>A0A183BK72_GLOPA</name>
<keyword evidence="6" id="KW-0687">Ribonucleoprotein</keyword>
<evidence type="ECO:0000256" key="6">
    <source>
        <dbReference type="ARBA" id="ARBA00023274"/>
    </source>
</evidence>
<keyword evidence="9" id="KW-0812">Transmembrane</keyword>
<dbReference type="PANTHER" id="PTHR46685:SF1">
    <property type="entry name" value="SMALL RIBOSOMAL SUBUNIT PROTEIN US15M"/>
    <property type="match status" value="1"/>
</dbReference>
<reference evidence="10" key="1">
    <citation type="submission" date="2013-12" db="EMBL/GenBank/DDBJ databases">
        <authorList>
            <person name="Aslett M."/>
        </authorList>
    </citation>
    <scope>NUCLEOTIDE SEQUENCE [LARGE SCALE GENOMIC DNA]</scope>
    <source>
        <strain evidence="10">Lindley</strain>
    </source>
</reference>
<dbReference type="GO" id="GO:0003735">
    <property type="term" value="F:structural constituent of ribosome"/>
    <property type="evidence" value="ECO:0007669"/>
    <property type="project" value="TreeGrafter"/>
</dbReference>
<evidence type="ECO:0000256" key="8">
    <source>
        <dbReference type="ARBA" id="ARBA00035528"/>
    </source>
</evidence>
<dbReference type="Gene3D" id="1.10.287.10">
    <property type="entry name" value="S15/NS1, RNA-binding"/>
    <property type="match status" value="1"/>
</dbReference>
<organism evidence="10 11">
    <name type="scientific">Globodera pallida</name>
    <name type="common">Potato cyst nematode worm</name>
    <name type="synonym">Heterodera pallida</name>
    <dbReference type="NCBI Taxonomy" id="36090"/>
    <lineage>
        <taxon>Eukaryota</taxon>
        <taxon>Metazoa</taxon>
        <taxon>Ecdysozoa</taxon>
        <taxon>Nematoda</taxon>
        <taxon>Chromadorea</taxon>
        <taxon>Rhabditida</taxon>
        <taxon>Tylenchina</taxon>
        <taxon>Tylenchomorpha</taxon>
        <taxon>Tylenchoidea</taxon>
        <taxon>Heteroderidae</taxon>
        <taxon>Heteroderinae</taxon>
        <taxon>Globodera</taxon>
    </lineage>
</organism>
<evidence type="ECO:0000256" key="9">
    <source>
        <dbReference type="SAM" id="Phobius"/>
    </source>
</evidence>
<dbReference type="GO" id="GO:0032543">
    <property type="term" value="P:mitochondrial translation"/>
    <property type="evidence" value="ECO:0007669"/>
    <property type="project" value="TreeGrafter"/>
</dbReference>
<protein>
    <recommendedName>
        <fullName evidence="7">Small ribosomal subunit protein uS15m</fullName>
    </recommendedName>
    <alternativeName>
        <fullName evidence="8">28S ribosomal protein S15, mitochondrial</fullName>
    </alternativeName>
</protein>
<evidence type="ECO:0000256" key="1">
    <source>
        <dbReference type="ARBA" id="ARBA00004173"/>
    </source>
</evidence>
<dbReference type="WBParaSite" id="GPLIN_000100200">
    <property type="protein sequence ID" value="GPLIN_000100200"/>
    <property type="gene ID" value="GPLIN_000100200"/>
</dbReference>
<keyword evidence="9" id="KW-0472">Membrane</keyword>
<comment type="similarity">
    <text evidence="2">Belongs to the universal ribosomal protein uS15 family.</text>
</comment>